<dbReference type="PANTHER" id="PTHR22803">
    <property type="entry name" value="MANNOSE, PHOSPHOLIPASE, LECTIN RECEPTOR RELATED"/>
    <property type="match status" value="1"/>
</dbReference>
<dbReference type="EMBL" id="CALNXI010003448">
    <property type="protein sequence ID" value="CAH3193307.1"/>
    <property type="molecule type" value="Genomic_DNA"/>
</dbReference>
<name>A0ABN8SNX7_9CNID</name>
<feature type="non-terminal residue" evidence="4">
    <location>
        <position position="1"/>
    </location>
</feature>
<dbReference type="InterPro" id="IPR050111">
    <property type="entry name" value="C-type_lectin/snaclec_domain"/>
</dbReference>
<evidence type="ECO:0000313" key="4">
    <source>
        <dbReference type="EMBL" id="CAH3193307.1"/>
    </source>
</evidence>
<feature type="non-terminal residue" evidence="4">
    <location>
        <position position="132"/>
    </location>
</feature>
<evidence type="ECO:0000313" key="5">
    <source>
        <dbReference type="Proteomes" id="UP001159427"/>
    </source>
</evidence>
<gene>
    <name evidence="4" type="ORF">PEVE_00025598</name>
</gene>
<feature type="domain" description="C-type lectin" evidence="3">
    <location>
        <begin position="10"/>
        <end position="123"/>
    </location>
</feature>
<dbReference type="SMART" id="SM00034">
    <property type="entry name" value="CLECT"/>
    <property type="match status" value="1"/>
</dbReference>
<dbReference type="Proteomes" id="UP001159427">
    <property type="component" value="Unassembled WGS sequence"/>
</dbReference>
<evidence type="ECO:0000256" key="2">
    <source>
        <dbReference type="ARBA" id="ARBA00023157"/>
    </source>
</evidence>
<evidence type="ECO:0000259" key="3">
    <source>
        <dbReference type="PROSITE" id="PS50041"/>
    </source>
</evidence>
<dbReference type="InterPro" id="IPR001304">
    <property type="entry name" value="C-type_lectin-like"/>
</dbReference>
<sequence length="132" mass="14680">GLCPNNWIHLQGSCYRVPSKSLSWTAAKSDCEAQGAKLAIVTSQAEQQALVSKISKSVWIGLLRDPNVHSRWLWVDGSRATYTHWSDEEPNDAGGNEDCAHMFPPAGEWNDLPCSISLKYLCETNGRQHHNC</sequence>
<keyword evidence="5" id="KW-1185">Reference proteome</keyword>
<dbReference type="PROSITE" id="PS00615">
    <property type="entry name" value="C_TYPE_LECTIN_1"/>
    <property type="match status" value="1"/>
</dbReference>
<accession>A0ABN8SNX7</accession>
<dbReference type="CDD" id="cd03590">
    <property type="entry name" value="CLECT_DC-SIGN_like"/>
    <property type="match status" value="1"/>
</dbReference>
<dbReference type="InterPro" id="IPR016187">
    <property type="entry name" value="CTDL_fold"/>
</dbReference>
<dbReference type="InterPro" id="IPR016186">
    <property type="entry name" value="C-type_lectin-like/link_sf"/>
</dbReference>
<keyword evidence="1" id="KW-0430">Lectin</keyword>
<dbReference type="SUPFAM" id="SSF56436">
    <property type="entry name" value="C-type lectin-like"/>
    <property type="match status" value="1"/>
</dbReference>
<dbReference type="InterPro" id="IPR018378">
    <property type="entry name" value="C-type_lectin_CS"/>
</dbReference>
<keyword evidence="2" id="KW-1015">Disulfide bond</keyword>
<evidence type="ECO:0000256" key="1">
    <source>
        <dbReference type="ARBA" id="ARBA00022734"/>
    </source>
</evidence>
<dbReference type="Gene3D" id="3.10.100.10">
    <property type="entry name" value="Mannose-Binding Protein A, subunit A"/>
    <property type="match status" value="1"/>
</dbReference>
<dbReference type="InterPro" id="IPR033989">
    <property type="entry name" value="CD209-like_CTLD"/>
</dbReference>
<comment type="caution">
    <text evidence="4">The sequence shown here is derived from an EMBL/GenBank/DDBJ whole genome shotgun (WGS) entry which is preliminary data.</text>
</comment>
<organism evidence="4 5">
    <name type="scientific">Porites evermanni</name>
    <dbReference type="NCBI Taxonomy" id="104178"/>
    <lineage>
        <taxon>Eukaryota</taxon>
        <taxon>Metazoa</taxon>
        <taxon>Cnidaria</taxon>
        <taxon>Anthozoa</taxon>
        <taxon>Hexacorallia</taxon>
        <taxon>Scleractinia</taxon>
        <taxon>Fungiina</taxon>
        <taxon>Poritidae</taxon>
        <taxon>Porites</taxon>
    </lineage>
</organism>
<dbReference type="Pfam" id="PF00059">
    <property type="entry name" value="Lectin_C"/>
    <property type="match status" value="1"/>
</dbReference>
<protein>
    <recommendedName>
        <fullName evidence="3">C-type lectin domain-containing protein</fullName>
    </recommendedName>
</protein>
<dbReference type="PROSITE" id="PS50041">
    <property type="entry name" value="C_TYPE_LECTIN_2"/>
    <property type="match status" value="1"/>
</dbReference>
<proteinExistence type="predicted"/>
<reference evidence="4 5" key="1">
    <citation type="submission" date="2022-05" db="EMBL/GenBank/DDBJ databases">
        <authorList>
            <consortium name="Genoscope - CEA"/>
            <person name="William W."/>
        </authorList>
    </citation>
    <scope>NUCLEOTIDE SEQUENCE [LARGE SCALE GENOMIC DNA]</scope>
</reference>